<feature type="compositionally biased region" description="Gly residues" evidence="1">
    <location>
        <begin position="562"/>
        <end position="571"/>
    </location>
</feature>
<dbReference type="EnsemblPlants" id="QL02p014176:mrna">
    <property type="protein sequence ID" value="QL02p014176:mrna"/>
    <property type="gene ID" value="QL02p014176"/>
</dbReference>
<dbReference type="Pfam" id="PF14111">
    <property type="entry name" value="DUF4283"/>
    <property type="match status" value="1"/>
</dbReference>
<reference evidence="3" key="2">
    <citation type="submission" date="2021-01" db="UniProtKB">
        <authorList>
            <consortium name="EnsemblPlants"/>
        </authorList>
    </citation>
    <scope>IDENTIFICATION</scope>
</reference>
<evidence type="ECO:0000313" key="4">
    <source>
        <dbReference type="Proteomes" id="UP000594261"/>
    </source>
</evidence>
<proteinExistence type="predicted"/>
<accession>A0A7N2QYH5</accession>
<keyword evidence="4" id="KW-1185">Reference proteome</keyword>
<feature type="region of interest" description="Disordered" evidence="1">
    <location>
        <begin position="550"/>
        <end position="571"/>
    </location>
</feature>
<dbReference type="InParanoid" id="A0A7N2QYH5"/>
<reference evidence="4" key="1">
    <citation type="journal article" date="2016" name="G3 (Bethesda)">
        <title>First Draft Assembly and Annotation of the Genome of a California Endemic Oak Quercus lobata Nee (Fagaceae).</title>
        <authorList>
            <person name="Sork V.L."/>
            <person name="Fitz-Gibbon S.T."/>
            <person name="Puiu D."/>
            <person name="Crepeau M."/>
            <person name="Gugger P.F."/>
            <person name="Sherman R."/>
            <person name="Stevens K."/>
            <person name="Langley C.H."/>
            <person name="Pellegrini M."/>
            <person name="Salzberg S.L."/>
        </authorList>
    </citation>
    <scope>NUCLEOTIDE SEQUENCE [LARGE SCALE GENOMIC DNA]</scope>
    <source>
        <strain evidence="4">cv. SW786</strain>
    </source>
</reference>
<feature type="compositionally biased region" description="Basic and acidic residues" evidence="1">
    <location>
        <begin position="550"/>
        <end position="561"/>
    </location>
</feature>
<feature type="domain" description="DUF4283" evidence="2">
    <location>
        <begin position="111"/>
        <end position="190"/>
    </location>
</feature>
<name>A0A7N2QYH5_QUELO</name>
<evidence type="ECO:0000259" key="2">
    <source>
        <dbReference type="Pfam" id="PF14111"/>
    </source>
</evidence>
<dbReference type="PANTHER" id="PTHR31286:SF99">
    <property type="entry name" value="DUF4283 DOMAIN-CONTAINING PROTEIN"/>
    <property type="match status" value="1"/>
</dbReference>
<dbReference type="Gramene" id="QL02p014176:mrna">
    <property type="protein sequence ID" value="QL02p014176:mrna"/>
    <property type="gene ID" value="QL02p014176"/>
</dbReference>
<dbReference type="AlphaFoldDB" id="A0A7N2QYH5"/>
<dbReference type="Proteomes" id="UP000594261">
    <property type="component" value="Chromosome 2"/>
</dbReference>
<dbReference type="InterPro" id="IPR040256">
    <property type="entry name" value="At4g02000-like"/>
</dbReference>
<dbReference type="InterPro" id="IPR025558">
    <property type="entry name" value="DUF4283"/>
</dbReference>
<organism evidence="3 4">
    <name type="scientific">Quercus lobata</name>
    <name type="common">Valley oak</name>
    <dbReference type="NCBI Taxonomy" id="97700"/>
    <lineage>
        <taxon>Eukaryota</taxon>
        <taxon>Viridiplantae</taxon>
        <taxon>Streptophyta</taxon>
        <taxon>Embryophyta</taxon>
        <taxon>Tracheophyta</taxon>
        <taxon>Spermatophyta</taxon>
        <taxon>Magnoliopsida</taxon>
        <taxon>eudicotyledons</taxon>
        <taxon>Gunneridae</taxon>
        <taxon>Pentapetalae</taxon>
        <taxon>rosids</taxon>
        <taxon>fabids</taxon>
        <taxon>Fagales</taxon>
        <taxon>Fagaceae</taxon>
        <taxon>Quercus</taxon>
    </lineage>
</organism>
<sequence>MTDSLALSREEQAKLMCSNKKVKNVKHAGYGEGSDSMPSSPNHSYGPWSRATSFKDKLLGEIPGVFSQAFNLVDSMEDESDLDEGEVETLREGLAAVKFSKEFKRQIRRPWGCALIVKVFGRSVGFTFLHNRLLSLWKPAGRLECVDLGHGFFLTRFSLREDYDAILKKGPWFIDEHFLSIRPWEPNFRLATANVSSIAVWIRLNELPIEYYNEVALVQIGKSIGTVLRIDTHTASETRGRFARLCVQIDVTKPLVTGIFIGKFEQSVSYEGIHRLCFDCGRVGHQRENYPYTIRRDIPPKTSGMKVEGEVAAGSCSLHVADMGEDKGGPTGSVLNTEHEEAFEGVYGPWVVVARKKTRNFRSLRNVSNHQAHHTSVGGPFPFGLKIANTLKGKDIGNPKIISKASMKGKKDFVRARLHKARFTDAVEGSSLSVSLFEISPNEEIPMFSVDGNRHQGDLSKFQFSAKLQLEMDTELQRCGNGVSCGKPNESTLGCRVFQSVDRDGLEIVNSVDVSECKERRGNSVRNQGPTRNGPLGVQACDEVPKSKAAEGMEDADRMEFEGGGDANAAF</sequence>
<evidence type="ECO:0000256" key="1">
    <source>
        <dbReference type="SAM" id="MobiDB-lite"/>
    </source>
</evidence>
<protein>
    <recommendedName>
        <fullName evidence="2">DUF4283 domain-containing protein</fullName>
    </recommendedName>
</protein>
<dbReference type="PANTHER" id="PTHR31286">
    <property type="entry name" value="GLYCINE-RICH CELL WALL STRUCTURAL PROTEIN 1.8-LIKE"/>
    <property type="match status" value="1"/>
</dbReference>
<evidence type="ECO:0000313" key="3">
    <source>
        <dbReference type="EnsemblPlants" id="QL02p014176:mrna"/>
    </source>
</evidence>